<dbReference type="Pfam" id="PF02028">
    <property type="entry name" value="BCCT"/>
    <property type="match status" value="1"/>
</dbReference>
<comment type="caution">
    <text evidence="9">The sequence shown here is derived from an EMBL/GenBank/DDBJ whole genome shotgun (WGS) entry which is preliminary data.</text>
</comment>
<accession>A0A937JH97</accession>
<feature type="transmembrane region" description="Helical" evidence="8">
    <location>
        <begin position="180"/>
        <end position="205"/>
    </location>
</feature>
<feature type="transmembrane region" description="Helical" evidence="8">
    <location>
        <begin position="140"/>
        <end position="159"/>
    </location>
</feature>
<evidence type="ECO:0000256" key="2">
    <source>
        <dbReference type="ARBA" id="ARBA00005658"/>
    </source>
</evidence>
<dbReference type="EMBL" id="JADHSG010000001">
    <property type="protein sequence ID" value="MBL6902797.1"/>
    <property type="molecule type" value="Genomic_DNA"/>
</dbReference>
<keyword evidence="6 8" id="KW-1133">Transmembrane helix</keyword>
<feature type="transmembrane region" description="Helical" evidence="8">
    <location>
        <begin position="398"/>
        <end position="421"/>
    </location>
</feature>
<feature type="transmembrane region" description="Helical" evidence="8">
    <location>
        <begin position="85"/>
        <end position="106"/>
    </location>
</feature>
<dbReference type="NCBIfam" id="TIGR00842">
    <property type="entry name" value="bcct"/>
    <property type="match status" value="1"/>
</dbReference>
<evidence type="ECO:0000256" key="6">
    <source>
        <dbReference type="ARBA" id="ARBA00022989"/>
    </source>
</evidence>
<feature type="transmembrane region" description="Helical" evidence="8">
    <location>
        <begin position="225"/>
        <end position="243"/>
    </location>
</feature>
<keyword evidence="5 8" id="KW-0812">Transmembrane</keyword>
<dbReference type="GO" id="GO:0005886">
    <property type="term" value="C:plasma membrane"/>
    <property type="evidence" value="ECO:0007669"/>
    <property type="project" value="UniProtKB-SubCell"/>
</dbReference>
<evidence type="ECO:0000256" key="5">
    <source>
        <dbReference type="ARBA" id="ARBA00022692"/>
    </source>
</evidence>
<feature type="transmembrane region" description="Helical" evidence="8">
    <location>
        <begin position="255"/>
        <end position="279"/>
    </location>
</feature>
<comment type="similarity">
    <text evidence="2">Belongs to the BCCT transporter (TC 2.A.15) family.</text>
</comment>
<feature type="transmembrane region" description="Helical" evidence="8">
    <location>
        <begin position="340"/>
        <end position="367"/>
    </location>
</feature>
<name>A0A937JH97_9GAMM</name>
<keyword evidence="7 8" id="KW-0472">Membrane</keyword>
<evidence type="ECO:0000313" key="10">
    <source>
        <dbReference type="Proteomes" id="UP000705230"/>
    </source>
</evidence>
<dbReference type="Proteomes" id="UP000705230">
    <property type="component" value="Unassembled WGS sequence"/>
</dbReference>
<evidence type="ECO:0000313" key="9">
    <source>
        <dbReference type="EMBL" id="MBL6902797.1"/>
    </source>
</evidence>
<dbReference type="GO" id="GO:0022857">
    <property type="term" value="F:transmembrane transporter activity"/>
    <property type="evidence" value="ECO:0007669"/>
    <property type="project" value="InterPro"/>
</dbReference>
<proteinExistence type="inferred from homology"/>
<feature type="transmembrane region" description="Helical" evidence="8">
    <location>
        <begin position="442"/>
        <end position="460"/>
    </location>
</feature>
<protein>
    <submittedName>
        <fullName evidence="9">BCCT family transporter</fullName>
    </submittedName>
</protein>
<evidence type="ECO:0000256" key="8">
    <source>
        <dbReference type="SAM" id="Phobius"/>
    </source>
</evidence>
<sequence>MQNISKSRFLFSVSLILFITAIVSTNSDVSEALFLQIQSFLSDYFGWLIIVLANGFLIFTIYLLFTEHKDIRLGGPNATPSYTYVNWIAMLFSAGLGIGLLFYGVAEPIMHMNSFPGMIDGDNAHNASKAINLANLHWGLHGWAVYSSLGLCFAFASYNKKLPFRVSSLLGEKVSSNKPLAVFIDVIAILTTVFGVTTSLGLGTVQISAGMAHIFGIEETFTNKVYIIIFITLLGLTSVSLGLNAGIKKLSQLNMIIATGLLLLVFILGPTIFIVNALVQNFGAYLNTIIQSATWTEVYDPTSWQNGWTLFYFTWWFSWAPFVSLFIARISYGRTVKEFIVGVLFVPSLIVFLWMGVFGNAAIYQVISNTSDISQVVANNLPVALFTLYDVYPFAQPLSIVSLILIITFFVTSSDSGALVASMLSSKDQTDINDDSPMISRVTWAVLLGIVAAVLLYAGGLTALQTSVVITGVPFAIIMVFACKNLLKGLKESDDSPPRHINTD</sequence>
<evidence type="ECO:0000256" key="1">
    <source>
        <dbReference type="ARBA" id="ARBA00004651"/>
    </source>
</evidence>
<evidence type="ECO:0000256" key="7">
    <source>
        <dbReference type="ARBA" id="ARBA00023136"/>
    </source>
</evidence>
<dbReference type="InterPro" id="IPR000060">
    <property type="entry name" value="BCCT_transptr"/>
</dbReference>
<organism evidence="9 10">
    <name type="scientific">SAR86 cluster bacterium</name>
    <dbReference type="NCBI Taxonomy" id="2030880"/>
    <lineage>
        <taxon>Bacteria</taxon>
        <taxon>Pseudomonadati</taxon>
        <taxon>Pseudomonadota</taxon>
        <taxon>Gammaproteobacteria</taxon>
        <taxon>SAR86 cluster</taxon>
    </lineage>
</organism>
<evidence type="ECO:0000256" key="4">
    <source>
        <dbReference type="ARBA" id="ARBA00022475"/>
    </source>
</evidence>
<keyword evidence="4" id="KW-1003">Cell membrane</keyword>
<dbReference type="PANTHER" id="PTHR30047">
    <property type="entry name" value="HIGH-AFFINITY CHOLINE TRANSPORT PROTEIN-RELATED"/>
    <property type="match status" value="1"/>
</dbReference>
<feature type="transmembrane region" description="Helical" evidence="8">
    <location>
        <begin position="44"/>
        <end position="65"/>
    </location>
</feature>
<keyword evidence="3" id="KW-0813">Transport</keyword>
<comment type="subcellular location">
    <subcellularLocation>
        <location evidence="1">Cell membrane</location>
        <topology evidence="1">Multi-pass membrane protein</topology>
    </subcellularLocation>
</comment>
<gene>
    <name evidence="9" type="ORF">ISR29_01170</name>
</gene>
<evidence type="ECO:0000256" key="3">
    <source>
        <dbReference type="ARBA" id="ARBA00022448"/>
    </source>
</evidence>
<feature type="transmembrane region" description="Helical" evidence="8">
    <location>
        <begin position="466"/>
        <end position="487"/>
    </location>
</feature>
<dbReference type="AlphaFoldDB" id="A0A937JH97"/>
<dbReference type="PANTHER" id="PTHR30047:SF7">
    <property type="entry name" value="HIGH-AFFINITY CHOLINE TRANSPORT PROTEIN"/>
    <property type="match status" value="1"/>
</dbReference>
<feature type="transmembrane region" description="Helical" evidence="8">
    <location>
        <begin position="310"/>
        <end position="328"/>
    </location>
</feature>
<reference evidence="9" key="1">
    <citation type="submission" date="2020-10" db="EMBL/GenBank/DDBJ databases">
        <title>Microbiome of the Black Sea water column analyzed by genome centric metagenomics.</title>
        <authorList>
            <person name="Cabello-Yeves P.J."/>
            <person name="Callieri C."/>
            <person name="Picazo A."/>
            <person name="Mehrshad M."/>
            <person name="Haro-Moreno J.M."/>
            <person name="Roda-Garcia J."/>
            <person name="Dzembekova N."/>
            <person name="Slabakova V."/>
            <person name="Slabakova N."/>
            <person name="Moncheva S."/>
            <person name="Rodriguez-Valera F."/>
        </authorList>
    </citation>
    <scope>NUCLEOTIDE SEQUENCE</scope>
    <source>
        <strain evidence="9">BS30m-G43</strain>
    </source>
</reference>